<organism evidence="2 3">
    <name type="scientific">Congregibacter variabilis</name>
    <dbReference type="NCBI Taxonomy" id="3081200"/>
    <lineage>
        <taxon>Bacteria</taxon>
        <taxon>Pseudomonadati</taxon>
        <taxon>Pseudomonadota</taxon>
        <taxon>Gammaproteobacteria</taxon>
        <taxon>Cellvibrionales</taxon>
        <taxon>Halieaceae</taxon>
        <taxon>Congregibacter</taxon>
    </lineage>
</organism>
<protein>
    <submittedName>
        <fullName evidence="2">(Fe-S)-binding protein</fullName>
    </submittedName>
</protein>
<reference evidence="2 3" key="1">
    <citation type="submission" date="2023-10" db="EMBL/GenBank/DDBJ databases">
        <title>Two novel species belonging to the OM43/NOR5 clade.</title>
        <authorList>
            <person name="Park M."/>
        </authorList>
    </citation>
    <scope>NUCLEOTIDE SEQUENCE [LARGE SCALE GENOMIC DNA]</scope>
    <source>
        <strain evidence="2 3">IMCC43200</strain>
    </source>
</reference>
<evidence type="ECO:0000259" key="1">
    <source>
        <dbReference type="Pfam" id="PF02754"/>
    </source>
</evidence>
<evidence type="ECO:0000313" key="3">
    <source>
        <dbReference type="Proteomes" id="UP001626537"/>
    </source>
</evidence>
<dbReference type="Pfam" id="PF02754">
    <property type="entry name" value="CCG"/>
    <property type="match status" value="2"/>
</dbReference>
<proteinExistence type="predicted"/>
<sequence>MDTSQDKPEPAPSKPKQVALYVTCLADLMRPSVAQASLELLQRAGCEVTVPAQQTCCGQPAYNNGDFSGAARIAQQLIENFEHFDYVVLPSGSCAGMLKEHYPKILEGHWLERANSFADRVYELTTFLVDICSYQPAKQLSAKAVAYHDSCAGLRELGIKAQPRSLLARAGIKVQELAQAEVCCGFGGTFCAKMPAISGAMADQKIQDAQDTGAETLIGGDLGCLLALAGRASRTNKDIQFRHIAEVLIGDSTTPPIAKNEAPDGAA</sequence>
<dbReference type="EMBL" id="CP136864">
    <property type="protein sequence ID" value="WOJ94609.1"/>
    <property type="molecule type" value="Genomic_DNA"/>
</dbReference>
<dbReference type="RefSeq" id="WP_407349246.1">
    <property type="nucleotide sequence ID" value="NZ_CP136864.1"/>
</dbReference>
<feature type="domain" description="Cysteine-rich" evidence="1">
    <location>
        <begin position="18"/>
        <end position="99"/>
    </location>
</feature>
<name>A0ABZ0I7R1_9GAMM</name>
<dbReference type="PANTHER" id="PTHR30296:SF0">
    <property type="entry name" value="LACTATE UTILIZATION PROTEIN A"/>
    <property type="match status" value="1"/>
</dbReference>
<accession>A0ABZ0I7R1</accession>
<dbReference type="Proteomes" id="UP001626537">
    <property type="component" value="Chromosome"/>
</dbReference>
<keyword evidence="3" id="KW-1185">Reference proteome</keyword>
<feature type="domain" description="Cysteine-rich" evidence="1">
    <location>
        <begin position="145"/>
        <end position="228"/>
    </location>
</feature>
<evidence type="ECO:0000313" key="2">
    <source>
        <dbReference type="EMBL" id="WOJ94609.1"/>
    </source>
</evidence>
<dbReference type="InterPro" id="IPR004017">
    <property type="entry name" value="Cys_rich_dom"/>
</dbReference>
<gene>
    <name evidence="2" type="ORF">R0135_05450</name>
</gene>
<dbReference type="PANTHER" id="PTHR30296">
    <property type="entry name" value="UNCHARACTERIZED PROTEIN YKGE"/>
    <property type="match status" value="1"/>
</dbReference>